<feature type="domain" description="Methyl-accepting transducer" evidence="7">
    <location>
        <begin position="280"/>
        <end position="523"/>
    </location>
</feature>
<sequence>MSVLRRWRITVRIMAMVGVSLVLFAIMLGTAVNGFAQQRAATGRVASGLSLVRLAMETKFRTADLSAWQTGYAWDFTRGVPNAAMDNVGRRKQFVDSAAALRDAYVDLANSDLTAQDRQALAAAAEQFEKFMAIDGRVVAGYRAGTPAMVAKSNELASKESLEAFAAAKDSTEKLADLIGDRGQAISQAAARNADRQRNVAWAVGILGLLVGMVSAVVIVRSIAAPMHALRVRLVDIADGEGDLTARLVEAGRDELAVVAAAFNRFAARLADAMRAVDERANRIAAKSENLISVSVVLAGSARESAEAAGGAGESAADVSRNVQAMATGTEQMGASINEIAKSSSEAVRVTAEAVELSLRVGGAVEKLRVAGEQISEFAKVISGIAEQTNLLALNATIESARAGELGKGFAVVAGEVKELAQETARATEDISARIAAIQDGTSEAVGAIQQVTEVINRVNDLQAVIASAVDEQTATTAEIGRSITEAAAVSGRIAEDVGAVAGSAQTTSGRIADISTAADELAVVSGDLRAVVGRFRY</sequence>
<evidence type="ECO:0000256" key="4">
    <source>
        <dbReference type="ARBA" id="ARBA00029447"/>
    </source>
</evidence>
<dbReference type="GO" id="GO:0004888">
    <property type="term" value="F:transmembrane signaling receptor activity"/>
    <property type="evidence" value="ECO:0007669"/>
    <property type="project" value="InterPro"/>
</dbReference>
<reference evidence="9" key="1">
    <citation type="submission" date="2021-01" db="EMBL/GenBank/DDBJ databases">
        <title>Whole genome shotgun sequence of Virgisporangium aliadipatigenens NBRC 105644.</title>
        <authorList>
            <person name="Komaki H."/>
            <person name="Tamura T."/>
        </authorList>
    </citation>
    <scope>NUCLEOTIDE SEQUENCE</scope>
    <source>
        <strain evidence="9">NBRC 105644</strain>
    </source>
</reference>
<dbReference type="PROSITE" id="PS50111">
    <property type="entry name" value="CHEMOTAXIS_TRANSDUC_2"/>
    <property type="match status" value="1"/>
</dbReference>
<keyword evidence="1 6" id="KW-0812">Transmembrane</keyword>
<dbReference type="GO" id="GO:0007165">
    <property type="term" value="P:signal transduction"/>
    <property type="evidence" value="ECO:0007669"/>
    <property type="project" value="UniProtKB-KW"/>
</dbReference>
<keyword evidence="3 5" id="KW-0807">Transducer</keyword>
<dbReference type="PRINTS" id="PR00260">
    <property type="entry name" value="CHEMTRNSDUCR"/>
</dbReference>
<dbReference type="GO" id="GO:0016020">
    <property type="term" value="C:membrane"/>
    <property type="evidence" value="ECO:0007669"/>
    <property type="project" value="InterPro"/>
</dbReference>
<dbReference type="Proteomes" id="UP000619260">
    <property type="component" value="Unassembled WGS sequence"/>
</dbReference>
<name>A0A8J4DSD1_9ACTN</name>
<gene>
    <name evidence="9" type="ORF">Val02_59910</name>
</gene>
<keyword evidence="2 6" id="KW-1133">Transmembrane helix</keyword>
<dbReference type="Gene3D" id="1.10.287.950">
    <property type="entry name" value="Methyl-accepting chemotaxis protein"/>
    <property type="match status" value="1"/>
</dbReference>
<evidence type="ECO:0000256" key="6">
    <source>
        <dbReference type="SAM" id="Phobius"/>
    </source>
</evidence>
<feature type="transmembrane region" description="Helical" evidence="6">
    <location>
        <begin position="200"/>
        <end position="224"/>
    </location>
</feature>
<dbReference type="AlphaFoldDB" id="A0A8J4DSD1"/>
<evidence type="ECO:0008006" key="11">
    <source>
        <dbReference type="Google" id="ProtNLM"/>
    </source>
</evidence>
<dbReference type="SUPFAM" id="SSF58104">
    <property type="entry name" value="Methyl-accepting chemotaxis protein (MCP) signaling domain"/>
    <property type="match status" value="1"/>
</dbReference>
<evidence type="ECO:0000256" key="3">
    <source>
        <dbReference type="ARBA" id="ARBA00023224"/>
    </source>
</evidence>
<evidence type="ECO:0000256" key="2">
    <source>
        <dbReference type="ARBA" id="ARBA00022989"/>
    </source>
</evidence>
<protein>
    <recommendedName>
        <fullName evidence="11">Methyl-accepting chemotaxis protein</fullName>
    </recommendedName>
</protein>
<dbReference type="SMART" id="SM00283">
    <property type="entry name" value="MA"/>
    <property type="match status" value="1"/>
</dbReference>
<feature type="domain" description="HAMP" evidence="8">
    <location>
        <begin position="221"/>
        <end position="275"/>
    </location>
</feature>
<keyword evidence="10" id="KW-1185">Reference proteome</keyword>
<dbReference type="GO" id="GO:0006935">
    <property type="term" value="P:chemotaxis"/>
    <property type="evidence" value="ECO:0007669"/>
    <property type="project" value="InterPro"/>
</dbReference>
<comment type="caution">
    <text evidence="9">The sequence shown here is derived from an EMBL/GenBank/DDBJ whole genome shotgun (WGS) entry which is preliminary data.</text>
</comment>
<evidence type="ECO:0000313" key="9">
    <source>
        <dbReference type="EMBL" id="GIJ49105.1"/>
    </source>
</evidence>
<keyword evidence="6" id="KW-0472">Membrane</keyword>
<dbReference type="PANTHER" id="PTHR32089:SF112">
    <property type="entry name" value="LYSOZYME-LIKE PROTEIN-RELATED"/>
    <property type="match status" value="1"/>
</dbReference>
<organism evidence="9 10">
    <name type="scientific">Virgisporangium aliadipatigenens</name>
    <dbReference type="NCBI Taxonomy" id="741659"/>
    <lineage>
        <taxon>Bacteria</taxon>
        <taxon>Bacillati</taxon>
        <taxon>Actinomycetota</taxon>
        <taxon>Actinomycetes</taxon>
        <taxon>Micromonosporales</taxon>
        <taxon>Micromonosporaceae</taxon>
        <taxon>Virgisporangium</taxon>
    </lineage>
</organism>
<accession>A0A8J4DSD1</accession>
<dbReference type="Pfam" id="PF00672">
    <property type="entry name" value="HAMP"/>
    <property type="match status" value="1"/>
</dbReference>
<evidence type="ECO:0000256" key="1">
    <source>
        <dbReference type="ARBA" id="ARBA00022692"/>
    </source>
</evidence>
<evidence type="ECO:0000313" key="10">
    <source>
        <dbReference type="Proteomes" id="UP000619260"/>
    </source>
</evidence>
<dbReference type="PROSITE" id="PS50885">
    <property type="entry name" value="HAMP"/>
    <property type="match status" value="1"/>
</dbReference>
<dbReference type="Pfam" id="PF00015">
    <property type="entry name" value="MCPsignal"/>
    <property type="match status" value="1"/>
</dbReference>
<dbReference type="EMBL" id="BOPF01000024">
    <property type="protein sequence ID" value="GIJ49105.1"/>
    <property type="molecule type" value="Genomic_DNA"/>
</dbReference>
<evidence type="ECO:0000256" key="5">
    <source>
        <dbReference type="PROSITE-ProRule" id="PRU00284"/>
    </source>
</evidence>
<dbReference type="InterPro" id="IPR003660">
    <property type="entry name" value="HAMP_dom"/>
</dbReference>
<dbReference type="PANTHER" id="PTHR32089">
    <property type="entry name" value="METHYL-ACCEPTING CHEMOTAXIS PROTEIN MCPB"/>
    <property type="match status" value="1"/>
</dbReference>
<comment type="similarity">
    <text evidence="4">Belongs to the methyl-accepting chemotaxis (MCP) protein family.</text>
</comment>
<dbReference type="SMART" id="SM00304">
    <property type="entry name" value="HAMP"/>
    <property type="match status" value="1"/>
</dbReference>
<proteinExistence type="inferred from homology"/>
<evidence type="ECO:0000259" key="7">
    <source>
        <dbReference type="PROSITE" id="PS50111"/>
    </source>
</evidence>
<dbReference type="InterPro" id="IPR004090">
    <property type="entry name" value="Chemotax_Me-accpt_rcpt"/>
</dbReference>
<dbReference type="InterPro" id="IPR004089">
    <property type="entry name" value="MCPsignal_dom"/>
</dbReference>
<evidence type="ECO:0000259" key="8">
    <source>
        <dbReference type="PROSITE" id="PS50885"/>
    </source>
</evidence>